<accession>A0AAQ3RAP3</accession>
<evidence type="ECO:0000313" key="2">
    <source>
        <dbReference type="EMBL" id="WPH02311.1"/>
    </source>
</evidence>
<dbReference type="AlphaFoldDB" id="A0AAQ3RAP3"/>
<dbReference type="EMBL" id="CP138587">
    <property type="protein sequence ID" value="WPH02311.1"/>
    <property type="molecule type" value="Genomic_DNA"/>
</dbReference>
<gene>
    <name evidence="2" type="ORF">R9X50_00517300</name>
</gene>
<protein>
    <recommendedName>
        <fullName evidence="1">Dienelactone hydrolase domain-containing protein</fullName>
    </recommendedName>
</protein>
<dbReference type="Pfam" id="PF01738">
    <property type="entry name" value="DLH"/>
    <property type="match status" value="1"/>
</dbReference>
<dbReference type="GO" id="GO:0016787">
    <property type="term" value="F:hydrolase activity"/>
    <property type="evidence" value="ECO:0007669"/>
    <property type="project" value="InterPro"/>
</dbReference>
<dbReference type="InterPro" id="IPR002925">
    <property type="entry name" value="Dienelactn_hydro"/>
</dbReference>
<organism evidence="2 3">
    <name type="scientific">Acrodontium crateriforme</name>
    <dbReference type="NCBI Taxonomy" id="150365"/>
    <lineage>
        <taxon>Eukaryota</taxon>
        <taxon>Fungi</taxon>
        <taxon>Dikarya</taxon>
        <taxon>Ascomycota</taxon>
        <taxon>Pezizomycotina</taxon>
        <taxon>Dothideomycetes</taxon>
        <taxon>Dothideomycetidae</taxon>
        <taxon>Mycosphaerellales</taxon>
        <taxon>Teratosphaeriaceae</taxon>
        <taxon>Acrodontium</taxon>
    </lineage>
</organism>
<feature type="domain" description="Dienelactone hydrolase" evidence="1">
    <location>
        <begin position="172"/>
        <end position="273"/>
    </location>
</feature>
<keyword evidence="3" id="KW-1185">Reference proteome</keyword>
<reference evidence="2 3" key="1">
    <citation type="submission" date="2023-11" db="EMBL/GenBank/DDBJ databases">
        <title>An acidophilic fungus is an integral part of prey digestion in a carnivorous sundew plant.</title>
        <authorList>
            <person name="Tsai I.J."/>
        </authorList>
    </citation>
    <scope>NUCLEOTIDE SEQUENCE [LARGE SCALE GENOMIC DNA]</scope>
    <source>
        <strain evidence="2">169a</strain>
    </source>
</reference>
<dbReference type="Gene3D" id="3.40.50.1820">
    <property type="entry name" value="alpha/beta hydrolase"/>
    <property type="match status" value="1"/>
</dbReference>
<evidence type="ECO:0000259" key="1">
    <source>
        <dbReference type="Pfam" id="PF01738"/>
    </source>
</evidence>
<name>A0AAQ3RAP3_9PEZI</name>
<dbReference type="PANTHER" id="PTHR17630:SF105">
    <property type="entry name" value="DIENELACTONE HYDROLASE FAMILY PROTEIN (AFU_ORTHOLOGUE AFUA_4G08790)"/>
    <property type="match status" value="1"/>
</dbReference>
<dbReference type="InterPro" id="IPR029058">
    <property type="entry name" value="AB_hydrolase_fold"/>
</dbReference>
<dbReference type="SUPFAM" id="SSF53474">
    <property type="entry name" value="alpha/beta-Hydrolases"/>
    <property type="match status" value="1"/>
</dbReference>
<evidence type="ECO:0000313" key="3">
    <source>
        <dbReference type="Proteomes" id="UP001303373"/>
    </source>
</evidence>
<proteinExistence type="predicted"/>
<sequence length="284" mass="31614">MSLKQCCASGSLHTGTPTGRIEKVHGLDCYIADAPNGSPKGIVVIIPDAFGWTLPNSRILADDYAKKGNFTVYLPEFMDGVVVPLQVMISFKALSATGFWNQLYKFGHFFYLLRYMVPFLIKCRPAVCRPRIDNFFRALKDNEAANLPCWGANYVTKLCWDETRTASGKRVVDVGYVAHPSSIKYPDDIEKIVLPYSCAASEHDMQMSVDNAKVCKDVLVAKTAKTKDVGIEHEFVMYHGVHHGFAVRADEDDLHEAEAGKKAEAQAISWFTRWFANPPPSLAS</sequence>
<dbReference type="PANTHER" id="PTHR17630">
    <property type="entry name" value="DIENELACTONE HYDROLASE"/>
    <property type="match status" value="1"/>
</dbReference>
<dbReference type="Proteomes" id="UP001303373">
    <property type="component" value="Chromosome 8"/>
</dbReference>